<gene>
    <name evidence="5" type="ORF">ILEXP_LOCUS23488</name>
</gene>
<keyword evidence="2" id="KW-0808">Transferase</keyword>
<dbReference type="GO" id="GO:0008168">
    <property type="term" value="F:methyltransferase activity"/>
    <property type="evidence" value="ECO:0007669"/>
    <property type="project" value="UniProtKB-KW"/>
</dbReference>
<dbReference type="Pfam" id="PF00856">
    <property type="entry name" value="SET"/>
    <property type="match status" value="1"/>
</dbReference>
<dbReference type="Proteomes" id="UP001642360">
    <property type="component" value="Unassembled WGS sequence"/>
</dbReference>
<dbReference type="InterPro" id="IPR036464">
    <property type="entry name" value="Rubisco_LSMT_subst-bd_sf"/>
</dbReference>
<dbReference type="InterPro" id="IPR050600">
    <property type="entry name" value="SETD3_SETD6_MTase"/>
</dbReference>
<evidence type="ECO:0000313" key="6">
    <source>
        <dbReference type="Proteomes" id="UP001642360"/>
    </source>
</evidence>
<dbReference type="PROSITE" id="PS50280">
    <property type="entry name" value="SET"/>
    <property type="match status" value="1"/>
</dbReference>
<accession>A0ABC8SG84</accession>
<dbReference type="SUPFAM" id="SSF81822">
    <property type="entry name" value="RuBisCo LSMT C-terminal, substrate-binding domain"/>
    <property type="match status" value="1"/>
</dbReference>
<name>A0ABC8SG84_9AQUA</name>
<reference evidence="5 6" key="1">
    <citation type="submission" date="2024-02" db="EMBL/GenBank/DDBJ databases">
        <authorList>
            <person name="Vignale AGUSTIN F."/>
            <person name="Sosa J E."/>
            <person name="Modenutti C."/>
        </authorList>
    </citation>
    <scope>NUCLEOTIDE SEQUENCE [LARGE SCALE GENOMIC DNA]</scope>
</reference>
<dbReference type="PANTHER" id="PTHR13271">
    <property type="entry name" value="UNCHARACTERIZED PUTATIVE METHYLTRANSFERASE"/>
    <property type="match status" value="1"/>
</dbReference>
<dbReference type="PANTHER" id="PTHR13271:SF134">
    <property type="entry name" value="OS01G0976450 PROTEIN"/>
    <property type="match status" value="1"/>
</dbReference>
<dbReference type="AlphaFoldDB" id="A0ABC8SG84"/>
<dbReference type="Pfam" id="PF09273">
    <property type="entry name" value="Rubis-subs-bind"/>
    <property type="match status" value="1"/>
</dbReference>
<dbReference type="InterPro" id="IPR015353">
    <property type="entry name" value="Rubisco_LSMT_subst-bd"/>
</dbReference>
<proteinExistence type="predicted"/>
<dbReference type="Gene3D" id="3.90.1410.10">
    <property type="entry name" value="set domain protein methyltransferase, domain 1"/>
    <property type="match status" value="1"/>
</dbReference>
<dbReference type="GO" id="GO:0032259">
    <property type="term" value="P:methylation"/>
    <property type="evidence" value="ECO:0007669"/>
    <property type="project" value="UniProtKB-KW"/>
</dbReference>
<protein>
    <recommendedName>
        <fullName evidence="4">SET domain-containing protein</fullName>
    </recommendedName>
</protein>
<keyword evidence="6" id="KW-1185">Reference proteome</keyword>
<organism evidence="5 6">
    <name type="scientific">Ilex paraguariensis</name>
    <name type="common">yerba mate</name>
    <dbReference type="NCBI Taxonomy" id="185542"/>
    <lineage>
        <taxon>Eukaryota</taxon>
        <taxon>Viridiplantae</taxon>
        <taxon>Streptophyta</taxon>
        <taxon>Embryophyta</taxon>
        <taxon>Tracheophyta</taxon>
        <taxon>Spermatophyta</taxon>
        <taxon>Magnoliopsida</taxon>
        <taxon>eudicotyledons</taxon>
        <taxon>Gunneridae</taxon>
        <taxon>Pentapetalae</taxon>
        <taxon>asterids</taxon>
        <taxon>campanulids</taxon>
        <taxon>Aquifoliales</taxon>
        <taxon>Aquifoliaceae</taxon>
        <taxon>Ilex</taxon>
    </lineage>
</organism>
<dbReference type="FunFam" id="3.90.1410.10:FF:000005">
    <property type="entry name" value="Ribulose-1,5 bisphosphate carboxylase/oxygenase large subunit N-methyltransferase, chloroplastic"/>
    <property type="match status" value="1"/>
</dbReference>
<dbReference type="SUPFAM" id="SSF82199">
    <property type="entry name" value="SET domain"/>
    <property type="match status" value="1"/>
</dbReference>
<evidence type="ECO:0000256" key="1">
    <source>
        <dbReference type="ARBA" id="ARBA00022603"/>
    </source>
</evidence>
<dbReference type="Gene3D" id="3.90.1420.10">
    <property type="entry name" value="Rubisco LSMT, substrate-binding domain"/>
    <property type="match status" value="1"/>
</dbReference>
<sequence length="471" mass="53040">MLLSARNTKPWRSLPPFFALFRCLRRAELKFSTSSSSAKTSLYLHEVYDDFLPWLEQKAGAEISSVLSIGKSAYGRSLYASKPIQTGDCILKVPYSVQLAPENLLPAINYFLGDGVGNVAKLAIVILVEQKLGQDSEWAPYVSRLPQPEEMHSTVFWSHDELEMIRPSFLYQETIKQKAQIEKEFLANRPALRYFSNVLGDVTLKEFRHAYGLVTSRAWHSTQGVSMIPFADFLNHDGISEADVLSDEGKKHSEVIADRNYAPGDQVLIRYGKFSNATLLLDFGFTLPYNIYDQVQVELSIPHHDQLRAMKLELLRRHCTPTIKDVNGFSSSENMFTIKKVRSANGKGRGIPLSLRAFARVLCSTSAAELDDLAMEAAQNDGRLARYPLKNRSREILAHQFLLSRITEFIEKYSACIESLGSSDSPCIFGQLALRRQLARDLLVGELRVLKSASAWLKNYCATSAEIQEKQ</sequence>
<evidence type="ECO:0000256" key="3">
    <source>
        <dbReference type="ARBA" id="ARBA00022691"/>
    </source>
</evidence>
<evidence type="ECO:0000313" key="5">
    <source>
        <dbReference type="EMBL" id="CAK9155096.1"/>
    </source>
</evidence>
<keyword evidence="1" id="KW-0489">Methyltransferase</keyword>
<evidence type="ECO:0000259" key="4">
    <source>
        <dbReference type="PROSITE" id="PS50280"/>
    </source>
</evidence>
<dbReference type="EMBL" id="CAUOFW020002636">
    <property type="protein sequence ID" value="CAK9155096.1"/>
    <property type="molecule type" value="Genomic_DNA"/>
</dbReference>
<feature type="domain" description="SET" evidence="4">
    <location>
        <begin position="59"/>
        <end position="272"/>
    </location>
</feature>
<keyword evidence="3" id="KW-0949">S-adenosyl-L-methionine</keyword>
<comment type="caution">
    <text evidence="5">The sequence shown here is derived from an EMBL/GenBank/DDBJ whole genome shotgun (WGS) entry which is preliminary data.</text>
</comment>
<dbReference type="InterPro" id="IPR001214">
    <property type="entry name" value="SET_dom"/>
</dbReference>
<dbReference type="InterPro" id="IPR046341">
    <property type="entry name" value="SET_dom_sf"/>
</dbReference>
<evidence type="ECO:0000256" key="2">
    <source>
        <dbReference type="ARBA" id="ARBA00022679"/>
    </source>
</evidence>